<feature type="coiled-coil region" evidence="1">
    <location>
        <begin position="90"/>
        <end position="117"/>
    </location>
</feature>
<dbReference type="Proteomes" id="UP001163046">
    <property type="component" value="Unassembled WGS sequence"/>
</dbReference>
<proteinExistence type="predicted"/>
<keyword evidence="3" id="KW-1185">Reference proteome</keyword>
<evidence type="ECO:0000256" key="1">
    <source>
        <dbReference type="SAM" id="Coils"/>
    </source>
</evidence>
<gene>
    <name evidence="2" type="ORF">OS493_036967</name>
</gene>
<dbReference type="AlphaFoldDB" id="A0A9W9ZI19"/>
<evidence type="ECO:0000313" key="2">
    <source>
        <dbReference type="EMBL" id="KAJ7382128.1"/>
    </source>
</evidence>
<comment type="caution">
    <text evidence="2">The sequence shown here is derived from an EMBL/GenBank/DDBJ whole genome shotgun (WGS) entry which is preliminary data.</text>
</comment>
<dbReference type="EMBL" id="MU825938">
    <property type="protein sequence ID" value="KAJ7382128.1"/>
    <property type="molecule type" value="Genomic_DNA"/>
</dbReference>
<organism evidence="2 3">
    <name type="scientific">Desmophyllum pertusum</name>
    <dbReference type="NCBI Taxonomy" id="174260"/>
    <lineage>
        <taxon>Eukaryota</taxon>
        <taxon>Metazoa</taxon>
        <taxon>Cnidaria</taxon>
        <taxon>Anthozoa</taxon>
        <taxon>Hexacorallia</taxon>
        <taxon>Scleractinia</taxon>
        <taxon>Caryophylliina</taxon>
        <taxon>Caryophylliidae</taxon>
        <taxon>Desmophyllum</taxon>
    </lineage>
</organism>
<accession>A0A9W9ZI19</accession>
<name>A0A9W9ZI19_9CNID</name>
<keyword evidence="1" id="KW-0175">Coiled coil</keyword>
<evidence type="ECO:0000313" key="3">
    <source>
        <dbReference type="Proteomes" id="UP001163046"/>
    </source>
</evidence>
<dbReference type="OrthoDB" id="10293223at2759"/>
<protein>
    <submittedName>
        <fullName evidence="2">Uncharacterized protein</fullName>
    </submittedName>
</protein>
<sequence length="158" mass="18863">MIESMQPLNNWDHLNSDEKYVICDSLLQKTKHRNCLLIVENRNLKNKIKNMEFELRTVRDALRVENSKLVQLNEKLRVKTKERLDFLAKEEKLSRNVKTLKSKLNKEQSKLASLEEKMQMASPERTPSRALNQRFGQLMDRLKRRLGRRRNTVHNVCY</sequence>
<reference evidence="2" key="1">
    <citation type="submission" date="2023-01" db="EMBL/GenBank/DDBJ databases">
        <title>Genome assembly of the deep-sea coral Lophelia pertusa.</title>
        <authorList>
            <person name="Herrera S."/>
            <person name="Cordes E."/>
        </authorList>
    </citation>
    <scope>NUCLEOTIDE SEQUENCE</scope>
    <source>
        <strain evidence="2">USNM1676648</strain>
        <tissue evidence="2">Polyp</tissue>
    </source>
</reference>
<dbReference type="SUPFAM" id="SSF57997">
    <property type="entry name" value="Tropomyosin"/>
    <property type="match status" value="1"/>
</dbReference>